<evidence type="ECO:0000256" key="1">
    <source>
        <dbReference type="ARBA" id="ARBA00001933"/>
    </source>
</evidence>
<dbReference type="InterPro" id="IPR015422">
    <property type="entry name" value="PyrdxlP-dep_Trfase_small"/>
</dbReference>
<dbReference type="PANTHER" id="PTHR11999:SF70">
    <property type="entry name" value="MIP05841P"/>
    <property type="match status" value="1"/>
</dbReference>
<dbReference type="Gene3D" id="1.20.1340.10">
    <property type="entry name" value="dopa decarboxylase, N-terminal domain"/>
    <property type="match status" value="1"/>
</dbReference>
<dbReference type="GO" id="GO:0030170">
    <property type="term" value="F:pyridoxal phosphate binding"/>
    <property type="evidence" value="ECO:0007669"/>
    <property type="project" value="InterPro"/>
</dbReference>
<evidence type="ECO:0000256" key="2">
    <source>
        <dbReference type="ARBA" id="ARBA00009533"/>
    </source>
</evidence>
<evidence type="ECO:0000313" key="8">
    <source>
        <dbReference type="EMBL" id="TQF10947.1"/>
    </source>
</evidence>
<dbReference type="SUPFAM" id="SSF53383">
    <property type="entry name" value="PLP-dependent transferases"/>
    <property type="match status" value="1"/>
</dbReference>
<gene>
    <name evidence="8" type="ORF">FJV41_36820</name>
</gene>
<dbReference type="InterPro" id="IPR015421">
    <property type="entry name" value="PyrdxlP-dep_Trfase_major"/>
</dbReference>
<keyword evidence="5 7" id="KW-0456">Lyase</keyword>
<dbReference type="GO" id="GO:0006520">
    <property type="term" value="P:amino acid metabolic process"/>
    <property type="evidence" value="ECO:0007669"/>
    <property type="project" value="InterPro"/>
</dbReference>
<evidence type="ECO:0000256" key="7">
    <source>
        <dbReference type="RuleBase" id="RU000382"/>
    </source>
</evidence>
<dbReference type="PANTHER" id="PTHR11999">
    <property type="entry name" value="GROUP II PYRIDOXAL-5-PHOSPHATE DECARBOXYLASE"/>
    <property type="match status" value="1"/>
</dbReference>
<dbReference type="InterPro" id="IPR021115">
    <property type="entry name" value="Pyridoxal-P_BS"/>
</dbReference>
<keyword evidence="3" id="KW-0210">Decarboxylase</keyword>
<keyword evidence="8" id="KW-0808">Transferase</keyword>
<dbReference type="InterPro" id="IPR002129">
    <property type="entry name" value="PyrdxlP-dep_de-COase"/>
</dbReference>
<dbReference type="OrthoDB" id="9803665at2"/>
<dbReference type="GO" id="GO:0008483">
    <property type="term" value="F:transaminase activity"/>
    <property type="evidence" value="ECO:0007669"/>
    <property type="project" value="UniProtKB-KW"/>
</dbReference>
<evidence type="ECO:0000256" key="5">
    <source>
        <dbReference type="ARBA" id="ARBA00023239"/>
    </source>
</evidence>
<dbReference type="RefSeq" id="WP_141647278.1">
    <property type="nucleotide sequence ID" value="NZ_VIFM01000219.1"/>
</dbReference>
<dbReference type="Pfam" id="PF00282">
    <property type="entry name" value="Pyridoxal_deC"/>
    <property type="match status" value="1"/>
</dbReference>
<proteinExistence type="inferred from homology"/>
<dbReference type="PRINTS" id="PR00800">
    <property type="entry name" value="YHDCRBOXLASE"/>
</dbReference>
<dbReference type="GO" id="GO:0016831">
    <property type="term" value="F:carboxy-lyase activity"/>
    <property type="evidence" value="ECO:0007669"/>
    <property type="project" value="UniProtKB-KW"/>
</dbReference>
<evidence type="ECO:0000256" key="4">
    <source>
        <dbReference type="ARBA" id="ARBA00022898"/>
    </source>
</evidence>
<keyword evidence="4 6" id="KW-0663">Pyridoxal phosphate</keyword>
<dbReference type="AlphaFoldDB" id="A0A540WPZ2"/>
<dbReference type="InterPro" id="IPR015424">
    <property type="entry name" value="PyrdxlP-dep_Trfase"/>
</dbReference>
<dbReference type="Proteomes" id="UP000315369">
    <property type="component" value="Unassembled WGS sequence"/>
</dbReference>
<keyword evidence="8" id="KW-0032">Aminotransferase</keyword>
<evidence type="ECO:0000256" key="3">
    <source>
        <dbReference type="ARBA" id="ARBA00022793"/>
    </source>
</evidence>
<comment type="similarity">
    <text evidence="2 7">Belongs to the group II decarboxylase family.</text>
</comment>
<dbReference type="GO" id="GO:0005737">
    <property type="term" value="C:cytoplasm"/>
    <property type="evidence" value="ECO:0007669"/>
    <property type="project" value="TreeGrafter"/>
</dbReference>
<protein>
    <submittedName>
        <fullName evidence="8">Aspartate aminotransferase family protein</fullName>
    </submittedName>
</protein>
<feature type="modified residue" description="N6-(pyridoxal phosphate)lysine" evidence="6">
    <location>
        <position position="324"/>
    </location>
</feature>
<comment type="cofactor">
    <cofactor evidence="1 6 7">
        <name>pyridoxal 5'-phosphate</name>
        <dbReference type="ChEBI" id="CHEBI:597326"/>
    </cofactor>
</comment>
<dbReference type="PROSITE" id="PS00392">
    <property type="entry name" value="DDC_GAD_HDC_YDC"/>
    <property type="match status" value="1"/>
</dbReference>
<evidence type="ECO:0000313" key="9">
    <source>
        <dbReference type="Proteomes" id="UP000315369"/>
    </source>
</evidence>
<keyword evidence="9" id="KW-1185">Reference proteome</keyword>
<dbReference type="Gene3D" id="3.90.1150.10">
    <property type="entry name" value="Aspartate Aminotransferase, domain 1"/>
    <property type="match status" value="1"/>
</dbReference>
<dbReference type="EMBL" id="VIFM01000219">
    <property type="protein sequence ID" value="TQF10947.1"/>
    <property type="molecule type" value="Genomic_DNA"/>
</dbReference>
<organism evidence="8 9">
    <name type="scientific">Myxococcus llanfairpwllgwyngyllgogerychwyrndrobwllllantysiliogogogochensis</name>
    <dbReference type="NCBI Taxonomy" id="2590453"/>
    <lineage>
        <taxon>Bacteria</taxon>
        <taxon>Pseudomonadati</taxon>
        <taxon>Myxococcota</taxon>
        <taxon>Myxococcia</taxon>
        <taxon>Myxococcales</taxon>
        <taxon>Cystobacterineae</taxon>
        <taxon>Myxococcaceae</taxon>
        <taxon>Myxococcus</taxon>
    </lineage>
</organism>
<evidence type="ECO:0000256" key="6">
    <source>
        <dbReference type="PIRSR" id="PIRSR602129-50"/>
    </source>
</evidence>
<reference evidence="8 9" key="1">
    <citation type="submission" date="2019-06" db="EMBL/GenBank/DDBJ databases">
        <authorList>
            <person name="Livingstone P."/>
            <person name="Whitworth D."/>
        </authorList>
    </citation>
    <scope>NUCLEOTIDE SEQUENCE [LARGE SCALE GENOMIC DNA]</scope>
    <source>
        <strain evidence="8 9">AM401</strain>
    </source>
</reference>
<sequence>MRDDSTGGDGGVPHLSPEEFRKLGHRMVDWIADYQARLESFPVRSQVAPGGVASKLPEHPPEEGLAGEAGWEGIFKDLEDIILPGLTHWQSPSFFAYFPANASGPAVLGELLSAGLGVQGMLWSTSPAATELETRVLDWLAELTGLPEDFRSTSATGGSVIQGTASEATLVAMVAARERARRHGAPADSEWVAYASTQAHSSVLKAAMLCGVAHGAEDTTHVRLIETSARYGMRPELLERTIREDLDAGRVPFFVCATVGSTSSGAADPVRAVGEVMARTPMRASGGWLHVDAAWAGAALVCPEHRDLLDGMSGVDSLAFNPHKWLLTNFDCNAFYTRDRKALLDALSVTPEYLRNAASASGAVIDYRDWQVPLGRRFRALKLWFVLRHYGAKGLRAHIREHVRLGERFESWVSEDERFEVAVPRSLSLVCFRLKPLPGEPPQATDARNRELLERVNASGKMFLSHTVLHAVEGAPARYVLRMAIGASMTQERHVRAAWELLASSVG</sequence>
<accession>A0A540WPZ2</accession>
<dbReference type="GO" id="GO:0019752">
    <property type="term" value="P:carboxylic acid metabolic process"/>
    <property type="evidence" value="ECO:0007669"/>
    <property type="project" value="InterPro"/>
</dbReference>
<comment type="caution">
    <text evidence="8">The sequence shown here is derived from an EMBL/GenBank/DDBJ whole genome shotgun (WGS) entry which is preliminary data.</text>
</comment>
<dbReference type="InterPro" id="IPR010977">
    <property type="entry name" value="Aromatic_deC"/>
</dbReference>
<dbReference type="Gene3D" id="3.40.640.10">
    <property type="entry name" value="Type I PLP-dependent aspartate aminotransferase-like (Major domain)"/>
    <property type="match status" value="1"/>
</dbReference>
<name>A0A540WPZ2_9BACT</name>